<keyword evidence="2" id="KW-1185">Reference proteome</keyword>
<evidence type="ECO:0008006" key="3">
    <source>
        <dbReference type="Google" id="ProtNLM"/>
    </source>
</evidence>
<dbReference type="Proteomes" id="UP000482800">
    <property type="component" value="Unassembled WGS sequence"/>
</dbReference>
<dbReference type="PANTHER" id="PTHR34129">
    <property type="entry name" value="BLR1139 PROTEIN"/>
    <property type="match status" value="1"/>
</dbReference>
<proteinExistence type="predicted"/>
<dbReference type="SUPFAM" id="SSF56399">
    <property type="entry name" value="ADP-ribosylation"/>
    <property type="match status" value="1"/>
</dbReference>
<dbReference type="Pfam" id="PF06108">
    <property type="entry name" value="DUF952"/>
    <property type="match status" value="1"/>
</dbReference>
<dbReference type="AlphaFoldDB" id="A0A6V8KT34"/>
<dbReference type="PANTHER" id="PTHR34129:SF1">
    <property type="entry name" value="DUF952 DOMAIN-CONTAINING PROTEIN"/>
    <property type="match status" value="1"/>
</dbReference>
<reference evidence="1 2" key="2">
    <citation type="submission" date="2020-03" db="EMBL/GenBank/DDBJ databases">
        <authorList>
            <person name="Ichikawa N."/>
            <person name="Kimura A."/>
            <person name="Kitahashi Y."/>
            <person name="Uohara A."/>
        </authorList>
    </citation>
    <scope>NUCLEOTIDE SEQUENCE [LARGE SCALE GENOMIC DNA]</scope>
    <source>
        <strain evidence="1 2">NBRC 108639</strain>
    </source>
</reference>
<accession>A0A6V8KT34</accession>
<comment type="caution">
    <text evidence="1">The sequence shown here is derived from an EMBL/GenBank/DDBJ whole genome shotgun (WGS) entry which is preliminary data.</text>
</comment>
<dbReference type="Gene3D" id="3.20.170.20">
    <property type="entry name" value="Protein of unknown function DUF952"/>
    <property type="match status" value="1"/>
</dbReference>
<evidence type="ECO:0000313" key="2">
    <source>
        <dbReference type="Proteomes" id="UP000482800"/>
    </source>
</evidence>
<name>A0A6V8KT34_9ACTN</name>
<sequence>MLIYKILLPAEWAAFEDAGRFDGSPFDHESGFIHCSSRAQVGPTALRVFADEPALVVAAIDAEVLGDSVRWEESTDGGLFPHVYAPVPRNAVTAVHHVAGAAEVDRALPDA</sequence>
<organism evidence="1 2">
    <name type="scientific">Phytohabitans houttuyneae</name>
    <dbReference type="NCBI Taxonomy" id="1076126"/>
    <lineage>
        <taxon>Bacteria</taxon>
        <taxon>Bacillati</taxon>
        <taxon>Actinomycetota</taxon>
        <taxon>Actinomycetes</taxon>
        <taxon>Micromonosporales</taxon>
        <taxon>Micromonosporaceae</taxon>
    </lineage>
</organism>
<dbReference type="RefSeq" id="WP_173070547.1">
    <property type="nucleotide sequence ID" value="NZ_BAABGO010000009.1"/>
</dbReference>
<evidence type="ECO:0000313" key="1">
    <source>
        <dbReference type="EMBL" id="GFJ85469.1"/>
    </source>
</evidence>
<protein>
    <recommendedName>
        <fullName evidence="3">Glutathione S-transferase</fullName>
    </recommendedName>
</protein>
<gene>
    <name evidence="1" type="ORF">Phou_096490</name>
</gene>
<reference evidence="1 2" key="1">
    <citation type="submission" date="2020-03" db="EMBL/GenBank/DDBJ databases">
        <title>Whole genome shotgun sequence of Phytohabitans houttuyneae NBRC 108639.</title>
        <authorList>
            <person name="Komaki H."/>
            <person name="Tamura T."/>
        </authorList>
    </citation>
    <scope>NUCLEOTIDE SEQUENCE [LARGE SCALE GENOMIC DNA]</scope>
    <source>
        <strain evidence="1 2">NBRC 108639</strain>
    </source>
</reference>
<dbReference type="EMBL" id="BLPF01000004">
    <property type="protein sequence ID" value="GFJ85469.1"/>
    <property type="molecule type" value="Genomic_DNA"/>
</dbReference>
<dbReference type="InterPro" id="IPR009297">
    <property type="entry name" value="DUF952"/>
</dbReference>